<evidence type="ECO:0000259" key="2">
    <source>
        <dbReference type="Pfam" id="PF14372"/>
    </source>
</evidence>
<keyword evidence="4" id="KW-1185">Reference proteome</keyword>
<organism evidence="3 4">
    <name type="scientific">Acer negundo</name>
    <name type="common">Box elder</name>
    <dbReference type="NCBI Taxonomy" id="4023"/>
    <lineage>
        <taxon>Eukaryota</taxon>
        <taxon>Viridiplantae</taxon>
        <taxon>Streptophyta</taxon>
        <taxon>Embryophyta</taxon>
        <taxon>Tracheophyta</taxon>
        <taxon>Spermatophyta</taxon>
        <taxon>Magnoliopsida</taxon>
        <taxon>eudicotyledons</taxon>
        <taxon>Gunneridae</taxon>
        <taxon>Pentapetalae</taxon>
        <taxon>rosids</taxon>
        <taxon>malvids</taxon>
        <taxon>Sapindales</taxon>
        <taxon>Sapindaceae</taxon>
        <taxon>Hippocastanoideae</taxon>
        <taxon>Acereae</taxon>
        <taxon>Acer</taxon>
    </lineage>
</organism>
<gene>
    <name evidence="3" type="ORF">LWI28_009374</name>
</gene>
<dbReference type="Proteomes" id="UP001064489">
    <property type="component" value="Chromosome 9"/>
</dbReference>
<dbReference type="InterPro" id="IPR025525">
    <property type="entry name" value="hAT-like_transposase_RNase-H"/>
</dbReference>
<comment type="caution">
    <text evidence="3">The sequence shown here is derived from an EMBL/GenBank/DDBJ whole genome shotgun (WGS) entry which is preliminary data.</text>
</comment>
<dbReference type="PANTHER" id="PTHR23272:SF184">
    <property type="entry name" value="OS03G0311250 PROTEIN"/>
    <property type="match status" value="1"/>
</dbReference>
<feature type="compositionally biased region" description="Polar residues" evidence="1">
    <location>
        <begin position="67"/>
        <end position="84"/>
    </location>
</feature>
<feature type="region of interest" description="Disordered" evidence="1">
    <location>
        <begin position="67"/>
        <end position="104"/>
    </location>
</feature>
<feature type="compositionally biased region" description="Low complexity" evidence="1">
    <location>
        <begin position="85"/>
        <end position="96"/>
    </location>
</feature>
<dbReference type="Pfam" id="PF14372">
    <property type="entry name" value="hAT-like_RNase-H"/>
    <property type="match status" value="1"/>
</dbReference>
<evidence type="ECO:0000313" key="4">
    <source>
        <dbReference type="Proteomes" id="UP001064489"/>
    </source>
</evidence>
<dbReference type="AlphaFoldDB" id="A0AAD5P4V6"/>
<name>A0AAD5P4V6_ACENE</name>
<proteinExistence type="predicted"/>
<evidence type="ECO:0000256" key="1">
    <source>
        <dbReference type="SAM" id="MobiDB-lite"/>
    </source>
</evidence>
<accession>A0AAD5P4V6</accession>
<evidence type="ECO:0000313" key="3">
    <source>
        <dbReference type="EMBL" id="KAI9200518.1"/>
    </source>
</evidence>
<reference evidence="3" key="2">
    <citation type="submission" date="2023-02" db="EMBL/GenBank/DDBJ databases">
        <authorList>
            <person name="Swenson N.G."/>
            <person name="Wegrzyn J.L."/>
            <person name="Mcevoy S.L."/>
        </authorList>
    </citation>
    <scope>NUCLEOTIDE SEQUENCE</scope>
    <source>
        <strain evidence="3">91603</strain>
        <tissue evidence="3">Leaf</tissue>
    </source>
</reference>
<feature type="domain" description="hAT-like transposase RNase-H fold" evidence="2">
    <location>
        <begin position="1"/>
        <end position="60"/>
    </location>
</feature>
<sequence length="104" mass="11892">MYSKYDNYWGDFSVILAIALVLDHRYNMTFVESAYNKVYGLESVEFQNIRNKLFSLFNEYMMHSTKRVTSNSLPSGSNSRGSEPSNTSSMHSTISSLDLLEVID</sequence>
<dbReference type="GO" id="GO:0003677">
    <property type="term" value="F:DNA binding"/>
    <property type="evidence" value="ECO:0007669"/>
    <property type="project" value="InterPro"/>
</dbReference>
<protein>
    <recommendedName>
        <fullName evidence="2">hAT-like transposase RNase-H fold domain-containing protein</fullName>
    </recommendedName>
</protein>
<dbReference type="PANTHER" id="PTHR23272">
    <property type="entry name" value="BED FINGER-RELATED"/>
    <property type="match status" value="1"/>
</dbReference>
<reference evidence="3" key="1">
    <citation type="journal article" date="2022" name="Plant J.">
        <title>Strategies of tolerance reflected in two North American maple genomes.</title>
        <authorList>
            <person name="McEvoy S.L."/>
            <person name="Sezen U.U."/>
            <person name="Trouern-Trend A."/>
            <person name="McMahon S.M."/>
            <person name="Schaberg P.G."/>
            <person name="Yang J."/>
            <person name="Wegrzyn J.L."/>
            <person name="Swenson N.G."/>
        </authorList>
    </citation>
    <scope>NUCLEOTIDE SEQUENCE</scope>
    <source>
        <strain evidence="3">91603</strain>
    </source>
</reference>
<dbReference type="EMBL" id="JAJSOW010000001">
    <property type="protein sequence ID" value="KAI9200518.1"/>
    <property type="molecule type" value="Genomic_DNA"/>
</dbReference>